<dbReference type="GO" id="GO:0016020">
    <property type="term" value="C:membrane"/>
    <property type="evidence" value="ECO:0007669"/>
    <property type="project" value="UniProtKB-SubCell"/>
</dbReference>
<keyword evidence="3 5" id="KW-1133">Transmembrane helix</keyword>
<dbReference type="Pfam" id="PF00892">
    <property type="entry name" value="EamA"/>
    <property type="match status" value="2"/>
</dbReference>
<dbReference type="PANTHER" id="PTHR32322:SF9">
    <property type="entry name" value="AMINO-ACID METABOLITE EFFLUX PUMP-RELATED"/>
    <property type="match status" value="1"/>
</dbReference>
<keyword evidence="8" id="KW-1185">Reference proteome</keyword>
<comment type="caution">
    <text evidence="7">The sequence shown here is derived from an EMBL/GenBank/DDBJ whole genome shotgun (WGS) entry which is preliminary data.</text>
</comment>
<sequence length="292" mass="30010">MTPSARPSPLSPRVLLCTALAMLAFAGNSLLCRLALRYTDIDAVSFTTIRMLSGAAMLGLLVRWQHRGRAAMPRAGNWPAALALVAYALCFSLAYVQLSAATGALLLFGAVQATMIGRGLWMGERPGALQIAGYLLAATGLAGMLWPGLTAPPLVGALLMLAAGVAWGIYSVLGKREPDGVLSNAGNFLRASALMAPLYLISLHWARHDATGALYAVLSGAVASGIGYAIWYAALRGLSVTTAGLVQLSVPVIAAAGGVALLGEAVSWRLVVASGAVLGGVAAAMWAGRGRR</sequence>
<feature type="transmembrane region" description="Helical" evidence="5">
    <location>
        <begin position="242"/>
        <end position="262"/>
    </location>
</feature>
<dbReference type="InterPro" id="IPR037185">
    <property type="entry name" value="EmrE-like"/>
</dbReference>
<feature type="transmembrane region" description="Helical" evidence="5">
    <location>
        <begin position="154"/>
        <end position="173"/>
    </location>
</feature>
<reference evidence="7 8" key="1">
    <citation type="submission" date="2019-07" db="EMBL/GenBank/DDBJ databases">
        <title>Genome sequencing of lignin-degrading bacterial isolates.</title>
        <authorList>
            <person name="Gladden J."/>
        </authorList>
    </citation>
    <scope>NUCLEOTIDE SEQUENCE [LARGE SCALE GENOMIC DNA]</scope>
    <source>
        <strain evidence="7 8">J11</strain>
    </source>
</reference>
<feature type="transmembrane region" description="Helical" evidence="5">
    <location>
        <begin position="102"/>
        <end position="121"/>
    </location>
</feature>
<gene>
    <name evidence="7" type="ORF">L602_003400000290</name>
</gene>
<dbReference type="EMBL" id="VLJN01000028">
    <property type="protein sequence ID" value="TWG82745.1"/>
    <property type="molecule type" value="Genomic_DNA"/>
</dbReference>
<name>A0A562BC32_9BURK</name>
<dbReference type="AlphaFoldDB" id="A0A562BC32"/>
<feature type="transmembrane region" description="Helical" evidence="5">
    <location>
        <begin position="212"/>
        <end position="235"/>
    </location>
</feature>
<evidence type="ECO:0000256" key="4">
    <source>
        <dbReference type="ARBA" id="ARBA00023136"/>
    </source>
</evidence>
<feature type="domain" description="EamA" evidence="6">
    <location>
        <begin position="15"/>
        <end position="145"/>
    </location>
</feature>
<dbReference type="OrthoDB" id="321830at2"/>
<proteinExistence type="predicted"/>
<comment type="subcellular location">
    <subcellularLocation>
        <location evidence="1">Membrane</location>
        <topology evidence="1">Multi-pass membrane protein</topology>
    </subcellularLocation>
</comment>
<organism evidence="7 8">
    <name type="scientific">Cupriavidus gilardii J11</name>
    <dbReference type="NCBI Taxonomy" id="936133"/>
    <lineage>
        <taxon>Bacteria</taxon>
        <taxon>Pseudomonadati</taxon>
        <taxon>Pseudomonadota</taxon>
        <taxon>Betaproteobacteria</taxon>
        <taxon>Burkholderiales</taxon>
        <taxon>Burkholderiaceae</taxon>
        <taxon>Cupriavidus</taxon>
    </lineage>
</organism>
<evidence type="ECO:0000259" key="6">
    <source>
        <dbReference type="Pfam" id="PF00892"/>
    </source>
</evidence>
<dbReference type="SUPFAM" id="SSF103481">
    <property type="entry name" value="Multidrug resistance efflux transporter EmrE"/>
    <property type="match status" value="2"/>
</dbReference>
<accession>A0A562BC32</accession>
<feature type="domain" description="EamA" evidence="6">
    <location>
        <begin position="155"/>
        <end position="283"/>
    </location>
</feature>
<evidence type="ECO:0000256" key="5">
    <source>
        <dbReference type="SAM" id="Phobius"/>
    </source>
</evidence>
<keyword evidence="4 5" id="KW-0472">Membrane</keyword>
<protein>
    <submittedName>
        <fullName evidence="7">Threonine/homoserine efflux transporter RhtA</fullName>
    </submittedName>
</protein>
<evidence type="ECO:0000256" key="1">
    <source>
        <dbReference type="ARBA" id="ARBA00004141"/>
    </source>
</evidence>
<evidence type="ECO:0000256" key="3">
    <source>
        <dbReference type="ARBA" id="ARBA00022989"/>
    </source>
</evidence>
<feature type="transmembrane region" description="Helical" evidence="5">
    <location>
        <begin position="128"/>
        <end position="148"/>
    </location>
</feature>
<feature type="transmembrane region" description="Helical" evidence="5">
    <location>
        <begin position="76"/>
        <end position="96"/>
    </location>
</feature>
<feature type="transmembrane region" description="Helical" evidence="5">
    <location>
        <begin position="268"/>
        <end position="288"/>
    </location>
</feature>
<feature type="transmembrane region" description="Helical" evidence="5">
    <location>
        <begin position="185"/>
        <end position="206"/>
    </location>
</feature>
<evidence type="ECO:0000256" key="2">
    <source>
        <dbReference type="ARBA" id="ARBA00022692"/>
    </source>
</evidence>
<evidence type="ECO:0000313" key="8">
    <source>
        <dbReference type="Proteomes" id="UP000318141"/>
    </source>
</evidence>
<dbReference type="InterPro" id="IPR050638">
    <property type="entry name" value="AA-Vitamin_Transporters"/>
</dbReference>
<evidence type="ECO:0000313" key="7">
    <source>
        <dbReference type="EMBL" id="TWG82745.1"/>
    </source>
</evidence>
<dbReference type="InterPro" id="IPR000620">
    <property type="entry name" value="EamA_dom"/>
</dbReference>
<keyword evidence="2 5" id="KW-0812">Transmembrane</keyword>
<dbReference type="PANTHER" id="PTHR32322">
    <property type="entry name" value="INNER MEMBRANE TRANSPORTER"/>
    <property type="match status" value="1"/>
</dbReference>
<dbReference type="Proteomes" id="UP000318141">
    <property type="component" value="Unassembled WGS sequence"/>
</dbReference>